<protein>
    <submittedName>
        <fullName evidence="8">Uncharacterized protein</fullName>
    </submittedName>
</protein>
<keyword evidence="4" id="KW-0067">ATP-binding</keyword>
<accession>A0A554LX96</accession>
<dbReference type="Pfam" id="PF08544">
    <property type="entry name" value="GHMP_kinases_C"/>
    <property type="match status" value="1"/>
</dbReference>
<sequence>MKVTRSRAPVRIDFAGAWTDCAPFANPFGGATLNAAINRYVTGELRSGEGVLNGRPRVTVPGQGEAELHAPAGLSVSYQTDIPAGSGLGASATLNVVWLSLAKNEPIRTREDRESIAAAAYDIEKILGIIGGKQDQYASAIGGINVFEFTETEVRTKQVGISDESTRVLRSLLVLCYTGQARLSSNIHRSVWGNFQAGKRETVDALFTLRDSAYEGKEILETGDFDRFGPLLTRQFECMKHLDRSTTNETVESVFSIAAGYIAGGKPCGAGGGGCILLCCQSPAEKPALERALRQGGVAVIDFDFDFEGLVLKIEE</sequence>
<feature type="domain" description="GHMP kinase N-terminal" evidence="6">
    <location>
        <begin position="69"/>
        <end position="143"/>
    </location>
</feature>
<organism evidence="8 9">
    <name type="scientific">Candidatus Berkelbacteria bacterium Licking1014_2</name>
    <dbReference type="NCBI Taxonomy" id="2017146"/>
    <lineage>
        <taxon>Bacteria</taxon>
        <taxon>Candidatus Berkelbacteria</taxon>
    </lineage>
</organism>
<evidence type="ECO:0000256" key="1">
    <source>
        <dbReference type="ARBA" id="ARBA00022679"/>
    </source>
</evidence>
<dbReference type="InterPro" id="IPR036554">
    <property type="entry name" value="GHMP_kinase_C_sf"/>
</dbReference>
<proteinExistence type="inferred from homology"/>
<dbReference type="PIRSF" id="PIRSF036406">
    <property type="entry name" value="Hept_kin"/>
    <property type="match status" value="1"/>
</dbReference>
<dbReference type="SUPFAM" id="SSF55060">
    <property type="entry name" value="GHMP Kinase, C-terminal domain"/>
    <property type="match status" value="1"/>
</dbReference>
<dbReference type="PANTHER" id="PTHR32463:SF0">
    <property type="entry name" value="L-FUCOSE KINASE"/>
    <property type="match status" value="1"/>
</dbReference>
<keyword evidence="3" id="KW-0418">Kinase</keyword>
<dbReference type="GO" id="GO:0050201">
    <property type="term" value="F:fucokinase activity"/>
    <property type="evidence" value="ECO:0007669"/>
    <property type="project" value="TreeGrafter"/>
</dbReference>
<reference evidence="8 9" key="1">
    <citation type="submission" date="2017-07" db="EMBL/GenBank/DDBJ databases">
        <title>Mechanisms for carbon and nitrogen cycling indicate functional differentiation within the Candidate Phyla Radiation.</title>
        <authorList>
            <person name="Danczak R.E."/>
            <person name="Johnston M.D."/>
            <person name="Kenah C."/>
            <person name="Slattery M."/>
            <person name="Wrighton K.C."/>
            <person name="Wilkins M.J."/>
        </authorList>
    </citation>
    <scope>NUCLEOTIDE SEQUENCE [LARGE SCALE GENOMIC DNA]</scope>
    <source>
        <strain evidence="8">Licking1014_2</strain>
    </source>
</reference>
<evidence type="ECO:0000256" key="3">
    <source>
        <dbReference type="ARBA" id="ARBA00022777"/>
    </source>
</evidence>
<dbReference type="PRINTS" id="PR00959">
    <property type="entry name" value="MEVGALKINASE"/>
</dbReference>
<evidence type="ECO:0000259" key="6">
    <source>
        <dbReference type="Pfam" id="PF00288"/>
    </source>
</evidence>
<evidence type="ECO:0000313" key="9">
    <source>
        <dbReference type="Proteomes" id="UP000318711"/>
    </source>
</evidence>
<evidence type="ECO:0000256" key="4">
    <source>
        <dbReference type="ARBA" id="ARBA00022840"/>
    </source>
</evidence>
<comment type="similarity">
    <text evidence="5">Belongs to the GHMP kinase family.</text>
</comment>
<dbReference type="Gene3D" id="3.30.230.120">
    <property type="match status" value="1"/>
</dbReference>
<dbReference type="Proteomes" id="UP000318711">
    <property type="component" value="Unassembled WGS sequence"/>
</dbReference>
<name>A0A554LX96_9BACT</name>
<dbReference type="EMBL" id="VMGL01000001">
    <property type="protein sequence ID" value="TSC97490.1"/>
    <property type="molecule type" value="Genomic_DNA"/>
</dbReference>
<dbReference type="InterPro" id="IPR020568">
    <property type="entry name" value="Ribosomal_Su5_D2-typ_SF"/>
</dbReference>
<dbReference type="InterPro" id="IPR013750">
    <property type="entry name" value="GHMP_kinase_C_dom"/>
</dbReference>
<dbReference type="PANTHER" id="PTHR32463">
    <property type="entry name" value="L-FUCOSE KINASE"/>
    <property type="match status" value="1"/>
</dbReference>
<keyword evidence="1" id="KW-0808">Transferase</keyword>
<dbReference type="InterPro" id="IPR006204">
    <property type="entry name" value="GHMP_kinase_N_dom"/>
</dbReference>
<dbReference type="InterPro" id="IPR052203">
    <property type="entry name" value="GHMP_Kinase-Related"/>
</dbReference>
<evidence type="ECO:0000256" key="2">
    <source>
        <dbReference type="ARBA" id="ARBA00022741"/>
    </source>
</evidence>
<dbReference type="GO" id="GO:0005524">
    <property type="term" value="F:ATP binding"/>
    <property type="evidence" value="ECO:0007669"/>
    <property type="project" value="UniProtKB-KW"/>
</dbReference>
<dbReference type="AlphaFoldDB" id="A0A554LX96"/>
<keyword evidence="2" id="KW-0547">Nucleotide-binding</keyword>
<dbReference type="SUPFAM" id="SSF54211">
    <property type="entry name" value="Ribosomal protein S5 domain 2-like"/>
    <property type="match status" value="1"/>
</dbReference>
<dbReference type="GO" id="GO:0042352">
    <property type="term" value="P:GDP-L-fucose salvage"/>
    <property type="evidence" value="ECO:0007669"/>
    <property type="project" value="TreeGrafter"/>
</dbReference>
<evidence type="ECO:0000256" key="5">
    <source>
        <dbReference type="ARBA" id="ARBA00038121"/>
    </source>
</evidence>
<dbReference type="Pfam" id="PF00288">
    <property type="entry name" value="GHMP_kinases_N"/>
    <property type="match status" value="1"/>
</dbReference>
<evidence type="ECO:0000313" key="8">
    <source>
        <dbReference type="EMBL" id="TSC97490.1"/>
    </source>
</evidence>
<gene>
    <name evidence="8" type="ORF">CEN88_3</name>
</gene>
<evidence type="ECO:0000259" key="7">
    <source>
        <dbReference type="Pfam" id="PF08544"/>
    </source>
</evidence>
<comment type="caution">
    <text evidence="8">The sequence shown here is derived from an EMBL/GenBank/DDBJ whole genome shotgun (WGS) entry which is preliminary data.</text>
</comment>
<dbReference type="InterPro" id="IPR014606">
    <property type="entry name" value="Heptose_7-P_kinase"/>
</dbReference>
<feature type="domain" description="GHMP kinase C-terminal" evidence="7">
    <location>
        <begin position="220"/>
        <end position="297"/>
    </location>
</feature>